<dbReference type="EMBL" id="JXTB01000182">
    <property type="protein sequence ID" value="PON55564.1"/>
    <property type="molecule type" value="Genomic_DNA"/>
</dbReference>
<evidence type="ECO:0000256" key="1">
    <source>
        <dbReference type="SAM" id="MobiDB-lite"/>
    </source>
</evidence>
<comment type="caution">
    <text evidence="2">The sequence shown here is derived from an EMBL/GenBank/DDBJ whole genome shotgun (WGS) entry which is preliminary data.</text>
</comment>
<evidence type="ECO:0000313" key="3">
    <source>
        <dbReference type="Proteomes" id="UP000237105"/>
    </source>
</evidence>
<dbReference type="Proteomes" id="UP000237105">
    <property type="component" value="Unassembled WGS sequence"/>
</dbReference>
<proteinExistence type="predicted"/>
<accession>A0A2P5C3L8</accession>
<feature type="region of interest" description="Disordered" evidence="1">
    <location>
        <begin position="1"/>
        <end position="32"/>
    </location>
</feature>
<feature type="compositionally biased region" description="Polar residues" evidence="1">
    <location>
        <begin position="1"/>
        <end position="11"/>
    </location>
</feature>
<keyword evidence="3" id="KW-1185">Reference proteome</keyword>
<feature type="compositionally biased region" description="Basic and acidic residues" evidence="1">
    <location>
        <begin position="16"/>
        <end position="32"/>
    </location>
</feature>
<sequence length="79" mass="9608">MKLVASLSSPANKHRQTTERRRNEDERQWVEPRRKTTSRAWRNFKYDDLNLLEITSLIIKITETYRQTDYIYVVKSSQF</sequence>
<evidence type="ECO:0000313" key="2">
    <source>
        <dbReference type="EMBL" id="PON55564.1"/>
    </source>
</evidence>
<reference evidence="3" key="1">
    <citation type="submission" date="2016-06" db="EMBL/GenBank/DDBJ databases">
        <title>Parallel loss of symbiosis genes in relatives of nitrogen-fixing non-legume Parasponia.</title>
        <authorList>
            <person name="Van Velzen R."/>
            <person name="Holmer R."/>
            <person name="Bu F."/>
            <person name="Rutten L."/>
            <person name="Van Zeijl A."/>
            <person name="Liu W."/>
            <person name="Santuari L."/>
            <person name="Cao Q."/>
            <person name="Sharma T."/>
            <person name="Shen D."/>
            <person name="Roswanjaya Y."/>
            <person name="Wardhani T."/>
            <person name="Kalhor M.S."/>
            <person name="Jansen J."/>
            <person name="Van den Hoogen J."/>
            <person name="Gungor B."/>
            <person name="Hartog M."/>
            <person name="Hontelez J."/>
            <person name="Verver J."/>
            <person name="Yang W.-C."/>
            <person name="Schijlen E."/>
            <person name="Repin R."/>
            <person name="Schilthuizen M."/>
            <person name="Schranz E."/>
            <person name="Heidstra R."/>
            <person name="Miyata K."/>
            <person name="Fedorova E."/>
            <person name="Kohlen W."/>
            <person name="Bisseling T."/>
            <person name="Smit S."/>
            <person name="Geurts R."/>
        </authorList>
    </citation>
    <scope>NUCLEOTIDE SEQUENCE [LARGE SCALE GENOMIC DNA]</scope>
    <source>
        <strain evidence="3">cv. WU1-14</strain>
    </source>
</reference>
<organism evidence="2 3">
    <name type="scientific">Parasponia andersonii</name>
    <name type="common">Sponia andersonii</name>
    <dbReference type="NCBI Taxonomy" id="3476"/>
    <lineage>
        <taxon>Eukaryota</taxon>
        <taxon>Viridiplantae</taxon>
        <taxon>Streptophyta</taxon>
        <taxon>Embryophyta</taxon>
        <taxon>Tracheophyta</taxon>
        <taxon>Spermatophyta</taxon>
        <taxon>Magnoliopsida</taxon>
        <taxon>eudicotyledons</taxon>
        <taxon>Gunneridae</taxon>
        <taxon>Pentapetalae</taxon>
        <taxon>rosids</taxon>
        <taxon>fabids</taxon>
        <taxon>Rosales</taxon>
        <taxon>Cannabaceae</taxon>
        <taxon>Parasponia</taxon>
    </lineage>
</organism>
<protein>
    <submittedName>
        <fullName evidence="2">Uncharacterized protein</fullName>
    </submittedName>
</protein>
<name>A0A2P5C3L8_PARAD</name>
<gene>
    <name evidence="2" type="ORF">PanWU01x14_187440</name>
</gene>
<dbReference type="AlphaFoldDB" id="A0A2P5C3L8"/>